<reference evidence="9" key="1">
    <citation type="submission" date="2022-07" db="EMBL/GenBank/DDBJ databases">
        <title>Phylogenomic reconstructions and comparative analyses of Kickxellomycotina fungi.</title>
        <authorList>
            <person name="Reynolds N.K."/>
            <person name="Stajich J.E."/>
            <person name="Barry K."/>
            <person name="Grigoriev I.V."/>
            <person name="Crous P."/>
            <person name="Smith M.E."/>
        </authorList>
    </citation>
    <scope>NUCLEOTIDE SEQUENCE</scope>
    <source>
        <strain evidence="9">NBRC 100468</strain>
    </source>
</reference>
<name>A0A9W7ZYZ4_9FUNG</name>
<dbReference type="GO" id="GO:0005743">
    <property type="term" value="C:mitochondrial inner membrane"/>
    <property type="evidence" value="ECO:0007669"/>
    <property type="project" value="TreeGrafter"/>
</dbReference>
<evidence type="ECO:0000313" key="10">
    <source>
        <dbReference type="Proteomes" id="UP001150538"/>
    </source>
</evidence>
<gene>
    <name evidence="9" type="primary">COQ2</name>
    <name evidence="9" type="ORF">H4219_005073</name>
</gene>
<comment type="similarity">
    <text evidence="3">Belongs to the UbiA prenyltransferase family.</text>
</comment>
<evidence type="ECO:0000256" key="4">
    <source>
        <dbReference type="ARBA" id="ARBA00022679"/>
    </source>
</evidence>
<dbReference type="OrthoDB" id="18170at2759"/>
<keyword evidence="4 9" id="KW-0808">Transferase</keyword>
<dbReference type="CDD" id="cd13959">
    <property type="entry name" value="PT_UbiA_COQ2"/>
    <property type="match status" value="1"/>
</dbReference>
<dbReference type="InterPro" id="IPR000537">
    <property type="entry name" value="UbiA_prenyltransferase"/>
</dbReference>
<dbReference type="Proteomes" id="UP001150538">
    <property type="component" value="Unassembled WGS sequence"/>
</dbReference>
<evidence type="ECO:0000256" key="8">
    <source>
        <dbReference type="SAM" id="Phobius"/>
    </source>
</evidence>
<feature type="transmembrane region" description="Helical" evidence="8">
    <location>
        <begin position="77"/>
        <end position="94"/>
    </location>
</feature>
<evidence type="ECO:0000256" key="6">
    <source>
        <dbReference type="ARBA" id="ARBA00022989"/>
    </source>
</evidence>
<organism evidence="9 10">
    <name type="scientific">Mycoemilia scoparia</name>
    <dbReference type="NCBI Taxonomy" id="417184"/>
    <lineage>
        <taxon>Eukaryota</taxon>
        <taxon>Fungi</taxon>
        <taxon>Fungi incertae sedis</taxon>
        <taxon>Zoopagomycota</taxon>
        <taxon>Kickxellomycotina</taxon>
        <taxon>Kickxellomycetes</taxon>
        <taxon>Kickxellales</taxon>
        <taxon>Kickxellaceae</taxon>
        <taxon>Mycoemilia</taxon>
    </lineage>
</organism>
<proteinExistence type="inferred from homology"/>
<dbReference type="PANTHER" id="PTHR11048:SF28">
    <property type="entry name" value="4-HYDROXYBENZOATE POLYPRENYLTRANSFERASE, MITOCHONDRIAL"/>
    <property type="match status" value="1"/>
</dbReference>
<dbReference type="InterPro" id="IPR039653">
    <property type="entry name" value="Prenyltransferase"/>
</dbReference>
<feature type="transmembrane region" description="Helical" evidence="8">
    <location>
        <begin position="179"/>
        <end position="197"/>
    </location>
</feature>
<accession>A0A9W7ZYZ4</accession>
<dbReference type="Pfam" id="PF01040">
    <property type="entry name" value="UbiA"/>
    <property type="match status" value="1"/>
</dbReference>
<keyword evidence="7 8" id="KW-0472">Membrane</keyword>
<keyword evidence="5 8" id="KW-0812">Transmembrane</keyword>
<dbReference type="GO" id="GO:0008412">
    <property type="term" value="F:4-hydroxybenzoate polyprenyltransferase activity"/>
    <property type="evidence" value="ECO:0007669"/>
    <property type="project" value="UniProtKB-EC"/>
</dbReference>
<protein>
    <submittedName>
        <fullName evidence="9">Para-hydroxybenzoate--polyprenyltransferase, mitochondrial (PHB:polyprenyltransferase)</fullName>
        <ecNumber evidence="9">2.5.1.39</ecNumber>
    </submittedName>
</protein>
<dbReference type="AlphaFoldDB" id="A0A9W7ZYZ4"/>
<keyword evidence="6 8" id="KW-1133">Transmembrane helix</keyword>
<dbReference type="Gene3D" id="1.10.357.140">
    <property type="entry name" value="UbiA prenyltransferase"/>
    <property type="match status" value="1"/>
</dbReference>
<comment type="caution">
    <text evidence="9">The sequence shown here is derived from an EMBL/GenBank/DDBJ whole genome shotgun (WGS) entry which is preliminary data.</text>
</comment>
<evidence type="ECO:0000256" key="2">
    <source>
        <dbReference type="ARBA" id="ARBA00004141"/>
    </source>
</evidence>
<dbReference type="EMBL" id="JANBPU010000241">
    <property type="protein sequence ID" value="KAJ1913750.1"/>
    <property type="molecule type" value="Genomic_DNA"/>
</dbReference>
<dbReference type="GO" id="GO:0006744">
    <property type="term" value="P:ubiquinone biosynthetic process"/>
    <property type="evidence" value="ECO:0007669"/>
    <property type="project" value="TreeGrafter"/>
</dbReference>
<comment type="cofactor">
    <cofactor evidence="1">
        <name>Mg(2+)</name>
        <dbReference type="ChEBI" id="CHEBI:18420"/>
    </cofactor>
</comment>
<keyword evidence="10" id="KW-1185">Reference proteome</keyword>
<comment type="subcellular location">
    <subcellularLocation>
        <location evidence="2">Membrane</location>
        <topology evidence="2">Multi-pass membrane protein</topology>
    </subcellularLocation>
</comment>
<evidence type="ECO:0000313" key="9">
    <source>
        <dbReference type="EMBL" id="KAJ1913750.1"/>
    </source>
</evidence>
<dbReference type="Gene3D" id="1.20.120.1780">
    <property type="entry name" value="UbiA prenyltransferase"/>
    <property type="match status" value="1"/>
</dbReference>
<feature type="transmembrane region" description="Helical" evidence="8">
    <location>
        <begin position="148"/>
        <end position="167"/>
    </location>
</feature>
<dbReference type="EC" id="2.5.1.39" evidence="9"/>
<evidence type="ECO:0000256" key="5">
    <source>
        <dbReference type="ARBA" id="ARBA00022692"/>
    </source>
</evidence>
<dbReference type="PANTHER" id="PTHR11048">
    <property type="entry name" value="PRENYLTRANSFERASES"/>
    <property type="match status" value="1"/>
</dbReference>
<dbReference type="FunFam" id="1.20.120.1780:FF:000001">
    <property type="entry name" value="4-hydroxybenzoate octaprenyltransferase"/>
    <property type="match status" value="1"/>
</dbReference>
<evidence type="ECO:0000256" key="1">
    <source>
        <dbReference type="ARBA" id="ARBA00001946"/>
    </source>
</evidence>
<feature type="transmembrane region" description="Helical" evidence="8">
    <location>
        <begin position="124"/>
        <end position="142"/>
    </location>
</feature>
<evidence type="ECO:0000256" key="7">
    <source>
        <dbReference type="ARBA" id="ARBA00023136"/>
    </source>
</evidence>
<feature type="transmembrane region" description="Helical" evidence="8">
    <location>
        <begin position="54"/>
        <end position="71"/>
    </location>
</feature>
<dbReference type="InterPro" id="IPR044878">
    <property type="entry name" value="UbiA_sf"/>
</dbReference>
<feature type="transmembrane region" description="Helical" evidence="8">
    <location>
        <begin position="20"/>
        <end position="42"/>
    </location>
</feature>
<evidence type="ECO:0000256" key="3">
    <source>
        <dbReference type="ARBA" id="ARBA00005985"/>
    </source>
</evidence>
<sequence length="220" mass="24068">MIRPLASGAINQSQALGFLAIQLTGGLAVLTQLNLYSVVIIYPLMKRITYWPQAVLGLAFNWGALLGWPAMLGSSDWTVTLPLYAAGVTWTLMYDTIYAHQDKVDDVGAGVKSTALLLGENSRMVLSGFGAATIAFLCLSGYMGNHGWPYFVGVLFGGGSQLSWQLAKVDFNNTQSCWRMFKSNTWFGFIIFLAIVADKMYKEHLSEDEADGDDKKLSGN</sequence>